<reference evidence="1" key="1">
    <citation type="submission" date="2022-08" db="EMBL/GenBank/DDBJ databases">
        <authorList>
            <person name="Kallberg Y."/>
            <person name="Tangrot J."/>
            <person name="Rosling A."/>
        </authorList>
    </citation>
    <scope>NUCLEOTIDE SEQUENCE</scope>
    <source>
        <strain evidence="1">Wild A</strain>
    </source>
</reference>
<gene>
    <name evidence="1" type="ORF">FWILDA_LOCUS11575</name>
</gene>
<protein>
    <submittedName>
        <fullName evidence="1">16194_t:CDS:1</fullName>
    </submittedName>
</protein>
<sequence>NNITSRQTLAQDLQSLIELSMQYSDPGNAEYVKLKSEFINSIKKDYADFKTHIVKLKYLSLEQPNRLETIKMAMKNSCKDATNWLLRQLANEEILREDAGYTILDCLRTLPMSTIRNNHSEMTHITNYLN</sequence>
<evidence type="ECO:0000313" key="2">
    <source>
        <dbReference type="Proteomes" id="UP001153678"/>
    </source>
</evidence>
<organism evidence="1 2">
    <name type="scientific">Funneliformis geosporum</name>
    <dbReference type="NCBI Taxonomy" id="1117311"/>
    <lineage>
        <taxon>Eukaryota</taxon>
        <taxon>Fungi</taxon>
        <taxon>Fungi incertae sedis</taxon>
        <taxon>Mucoromycota</taxon>
        <taxon>Glomeromycotina</taxon>
        <taxon>Glomeromycetes</taxon>
        <taxon>Glomerales</taxon>
        <taxon>Glomeraceae</taxon>
        <taxon>Funneliformis</taxon>
    </lineage>
</organism>
<comment type="caution">
    <text evidence="1">The sequence shown here is derived from an EMBL/GenBank/DDBJ whole genome shotgun (WGS) entry which is preliminary data.</text>
</comment>
<name>A0A9W4SV52_9GLOM</name>
<evidence type="ECO:0000313" key="1">
    <source>
        <dbReference type="EMBL" id="CAI2184434.1"/>
    </source>
</evidence>
<feature type="non-terminal residue" evidence="1">
    <location>
        <position position="1"/>
    </location>
</feature>
<proteinExistence type="predicted"/>
<dbReference type="AlphaFoldDB" id="A0A9W4SV52"/>
<dbReference type="EMBL" id="CAMKVN010003330">
    <property type="protein sequence ID" value="CAI2184434.1"/>
    <property type="molecule type" value="Genomic_DNA"/>
</dbReference>
<accession>A0A9W4SV52</accession>
<dbReference type="OrthoDB" id="2322317at2759"/>
<dbReference type="Proteomes" id="UP001153678">
    <property type="component" value="Unassembled WGS sequence"/>
</dbReference>
<keyword evidence="2" id="KW-1185">Reference proteome</keyword>